<keyword evidence="3" id="KW-1185">Reference proteome</keyword>
<comment type="caution">
    <text evidence="2">The sequence shown here is derived from an EMBL/GenBank/DDBJ whole genome shotgun (WGS) entry which is preliminary data.</text>
</comment>
<feature type="compositionally biased region" description="Basic residues" evidence="1">
    <location>
        <begin position="152"/>
        <end position="162"/>
    </location>
</feature>
<protein>
    <submittedName>
        <fullName evidence="2">Uncharacterized protein</fullName>
    </submittedName>
</protein>
<dbReference type="VEuPathDB" id="FungiDB:CC1G_02767"/>
<dbReference type="RefSeq" id="XP_001828186.2">
    <property type="nucleotide sequence ID" value="XM_001828134.2"/>
</dbReference>
<dbReference type="InParanoid" id="A8MZW8"/>
<evidence type="ECO:0000256" key="1">
    <source>
        <dbReference type="SAM" id="MobiDB-lite"/>
    </source>
</evidence>
<evidence type="ECO:0000313" key="2">
    <source>
        <dbReference type="EMBL" id="EAU93537.2"/>
    </source>
</evidence>
<dbReference type="KEGG" id="cci:CC1G_02767"/>
<evidence type="ECO:0000313" key="3">
    <source>
        <dbReference type="Proteomes" id="UP000001861"/>
    </source>
</evidence>
<feature type="region of interest" description="Disordered" evidence="1">
    <location>
        <begin position="127"/>
        <end position="180"/>
    </location>
</feature>
<gene>
    <name evidence="2" type="ORF">CC1G_02767</name>
</gene>
<accession>A8MZW8</accession>
<dbReference type="HOGENOM" id="CLU_1496116_0_0_1"/>
<sequence length="180" mass="19423">MATLYEACIVEGEFIQRARDHSQALREAVVSIIQAKSPNQPGCEAGWENCFGWIMQGLGRLKEQGYLSQENYDKFLAYWNTHKECVKASTDGNSITLCGLDPNTTPGSDLTLRGLKNASACVKQKKKLAVAKKGTQPTGKGGPGKAPTKGPAQRRPKAHTQAKKAQPARSSKAPNGKKAK</sequence>
<reference evidence="2 3" key="1">
    <citation type="journal article" date="2010" name="Proc. Natl. Acad. Sci. U.S.A.">
        <title>Insights into evolution of multicellular fungi from the assembled chromosomes of the mushroom Coprinopsis cinerea (Coprinus cinereus).</title>
        <authorList>
            <person name="Stajich J.E."/>
            <person name="Wilke S.K."/>
            <person name="Ahren D."/>
            <person name="Au C.H."/>
            <person name="Birren B.W."/>
            <person name="Borodovsky M."/>
            <person name="Burns C."/>
            <person name="Canback B."/>
            <person name="Casselton L.A."/>
            <person name="Cheng C.K."/>
            <person name="Deng J."/>
            <person name="Dietrich F.S."/>
            <person name="Fargo D.C."/>
            <person name="Farman M.L."/>
            <person name="Gathman A.C."/>
            <person name="Goldberg J."/>
            <person name="Guigo R."/>
            <person name="Hoegger P.J."/>
            <person name="Hooker J.B."/>
            <person name="Huggins A."/>
            <person name="James T.Y."/>
            <person name="Kamada T."/>
            <person name="Kilaru S."/>
            <person name="Kodira C."/>
            <person name="Kues U."/>
            <person name="Kupfer D."/>
            <person name="Kwan H.S."/>
            <person name="Lomsadze A."/>
            <person name="Li W."/>
            <person name="Lilly W.W."/>
            <person name="Ma L.J."/>
            <person name="Mackey A.J."/>
            <person name="Manning G."/>
            <person name="Martin F."/>
            <person name="Muraguchi H."/>
            <person name="Natvig D.O."/>
            <person name="Palmerini H."/>
            <person name="Ramesh M.A."/>
            <person name="Rehmeyer C.J."/>
            <person name="Roe B.A."/>
            <person name="Shenoy N."/>
            <person name="Stanke M."/>
            <person name="Ter-Hovhannisyan V."/>
            <person name="Tunlid A."/>
            <person name="Velagapudi R."/>
            <person name="Vision T.J."/>
            <person name="Zeng Q."/>
            <person name="Zolan M.E."/>
            <person name="Pukkila P.J."/>
        </authorList>
    </citation>
    <scope>NUCLEOTIDE SEQUENCE [LARGE SCALE GENOMIC DNA]</scope>
    <source>
        <strain evidence="3">Okayama-7 / 130 / ATCC MYA-4618 / FGSC 9003</strain>
    </source>
</reference>
<name>A8MZW8_COPC7</name>
<organism evidence="2 3">
    <name type="scientific">Coprinopsis cinerea (strain Okayama-7 / 130 / ATCC MYA-4618 / FGSC 9003)</name>
    <name type="common">Inky cap fungus</name>
    <name type="synonym">Hormographiella aspergillata</name>
    <dbReference type="NCBI Taxonomy" id="240176"/>
    <lineage>
        <taxon>Eukaryota</taxon>
        <taxon>Fungi</taxon>
        <taxon>Dikarya</taxon>
        <taxon>Basidiomycota</taxon>
        <taxon>Agaricomycotina</taxon>
        <taxon>Agaricomycetes</taxon>
        <taxon>Agaricomycetidae</taxon>
        <taxon>Agaricales</taxon>
        <taxon>Agaricineae</taxon>
        <taxon>Psathyrellaceae</taxon>
        <taxon>Coprinopsis</taxon>
    </lineage>
</organism>
<dbReference type="OMA" id="AHTIEMC"/>
<dbReference type="EMBL" id="AACS02000001">
    <property type="protein sequence ID" value="EAU93537.2"/>
    <property type="molecule type" value="Genomic_DNA"/>
</dbReference>
<dbReference type="AlphaFoldDB" id="A8MZW8"/>
<dbReference type="GeneID" id="6004697"/>
<dbReference type="Proteomes" id="UP000001861">
    <property type="component" value="Unassembled WGS sequence"/>
</dbReference>
<proteinExistence type="predicted"/>